<comment type="caution">
    <text evidence="10">The sequence shown here is derived from an EMBL/GenBank/DDBJ whole genome shotgun (WGS) entry which is preliminary data.</text>
</comment>
<comment type="subcellular location">
    <subcellularLocation>
        <location evidence="1">Membrane</location>
        <topology evidence="1">Lipid-anchor</topology>
    </subcellularLocation>
</comment>
<dbReference type="GO" id="GO:0016020">
    <property type="term" value="C:membrane"/>
    <property type="evidence" value="ECO:0007669"/>
    <property type="project" value="UniProtKB-SubCell"/>
</dbReference>
<dbReference type="InterPro" id="IPR008844">
    <property type="entry name" value="Spore_GerAC-like"/>
</dbReference>
<evidence type="ECO:0000256" key="5">
    <source>
        <dbReference type="ARBA" id="ARBA00023136"/>
    </source>
</evidence>
<protein>
    <submittedName>
        <fullName evidence="10">Spore gernimation protein GerC</fullName>
    </submittedName>
</protein>
<evidence type="ECO:0000259" key="8">
    <source>
        <dbReference type="Pfam" id="PF05504"/>
    </source>
</evidence>
<comment type="similarity">
    <text evidence="2">Belongs to the GerABKC lipoprotein family.</text>
</comment>
<keyword evidence="4" id="KW-0732">Signal</keyword>
<reference evidence="10" key="2">
    <citation type="submission" date="2021-04" db="EMBL/GenBank/DDBJ databases">
        <authorList>
            <person name="Gilroy R."/>
        </authorList>
    </citation>
    <scope>NUCLEOTIDE SEQUENCE</scope>
    <source>
        <strain evidence="10">ChiGjej6B6-1540</strain>
    </source>
</reference>
<dbReference type="AlphaFoldDB" id="A0A9D1UMV8"/>
<keyword evidence="5" id="KW-0472">Membrane</keyword>
<keyword evidence="7" id="KW-0449">Lipoprotein</keyword>
<sequence length="374" mass="39771">MRKTGVAALMAGIMVFLSGCGKLPFLPDAREIEGMDLVRTVGVDADGEGRVLVTVSTGEQSQGGGQGDSPALVLSQSAPSISGACLAMQGKSTANLFYGHVARLLLGEEMARADVEQPLEYVLDDIEMRLDIDLYLVWGDTAQTLLTASAKEGSADARLDAMAADTGLRSWSSPRTVGEVLEDLLDNGCSYAPAVRLTGQEEQQELEAIGYGLIQDGKLCAWAAGESAHGINLLTGQVEADLLTVEVPEMGPFSVRLVGAETSVKPDFTGDRLSSVDIVCKVDANLAEGGAHLDQEGPEEVRKLETAVEEQVEGRLESALSLCRTYGADFFQLERKAGVAAPWHQGKLETQWDIKTVPLNVTAEVTIPRGYDAS</sequence>
<feature type="domain" description="Spore germination GerAC-like C-terminal" evidence="8">
    <location>
        <begin position="210"/>
        <end position="369"/>
    </location>
</feature>
<keyword evidence="3" id="KW-0309">Germination</keyword>
<dbReference type="PANTHER" id="PTHR35789:SF1">
    <property type="entry name" value="SPORE GERMINATION PROTEIN B3"/>
    <property type="match status" value="1"/>
</dbReference>
<evidence type="ECO:0000313" key="11">
    <source>
        <dbReference type="Proteomes" id="UP000824192"/>
    </source>
</evidence>
<dbReference type="Gene3D" id="3.30.300.210">
    <property type="entry name" value="Nutrient germinant receptor protein C, domain 3"/>
    <property type="match status" value="1"/>
</dbReference>
<dbReference type="EMBL" id="DXGA01000078">
    <property type="protein sequence ID" value="HIW93612.1"/>
    <property type="molecule type" value="Genomic_DNA"/>
</dbReference>
<name>A0A9D1UMV8_9FIRM</name>
<evidence type="ECO:0000256" key="7">
    <source>
        <dbReference type="ARBA" id="ARBA00023288"/>
    </source>
</evidence>
<proteinExistence type="inferred from homology"/>
<evidence type="ECO:0000256" key="2">
    <source>
        <dbReference type="ARBA" id="ARBA00007886"/>
    </source>
</evidence>
<gene>
    <name evidence="10" type="ORF">H9868_03630</name>
</gene>
<dbReference type="InterPro" id="IPR038501">
    <property type="entry name" value="Spore_GerAC_C_sf"/>
</dbReference>
<dbReference type="PROSITE" id="PS51257">
    <property type="entry name" value="PROKAR_LIPOPROTEIN"/>
    <property type="match status" value="1"/>
</dbReference>
<evidence type="ECO:0000259" key="9">
    <source>
        <dbReference type="Pfam" id="PF25198"/>
    </source>
</evidence>
<evidence type="ECO:0000313" key="10">
    <source>
        <dbReference type="EMBL" id="HIW93612.1"/>
    </source>
</evidence>
<dbReference type="InterPro" id="IPR057336">
    <property type="entry name" value="GerAC_N"/>
</dbReference>
<organism evidence="10 11">
    <name type="scientific">Candidatus Flavonifractor merdipullorum</name>
    <dbReference type="NCBI Taxonomy" id="2838590"/>
    <lineage>
        <taxon>Bacteria</taxon>
        <taxon>Bacillati</taxon>
        <taxon>Bacillota</taxon>
        <taxon>Clostridia</taxon>
        <taxon>Eubacteriales</taxon>
        <taxon>Oscillospiraceae</taxon>
        <taxon>Flavonifractor</taxon>
    </lineage>
</organism>
<dbReference type="InterPro" id="IPR046953">
    <property type="entry name" value="Spore_GerAC-like_C"/>
</dbReference>
<dbReference type="PANTHER" id="PTHR35789">
    <property type="entry name" value="SPORE GERMINATION PROTEIN B3"/>
    <property type="match status" value="1"/>
</dbReference>
<reference evidence="10" key="1">
    <citation type="journal article" date="2021" name="PeerJ">
        <title>Extensive microbial diversity within the chicken gut microbiome revealed by metagenomics and culture.</title>
        <authorList>
            <person name="Gilroy R."/>
            <person name="Ravi A."/>
            <person name="Getino M."/>
            <person name="Pursley I."/>
            <person name="Horton D.L."/>
            <person name="Alikhan N.F."/>
            <person name="Baker D."/>
            <person name="Gharbi K."/>
            <person name="Hall N."/>
            <person name="Watson M."/>
            <person name="Adriaenssens E.M."/>
            <person name="Foster-Nyarko E."/>
            <person name="Jarju S."/>
            <person name="Secka A."/>
            <person name="Antonio M."/>
            <person name="Oren A."/>
            <person name="Chaudhuri R.R."/>
            <person name="La Ragione R."/>
            <person name="Hildebrand F."/>
            <person name="Pallen M.J."/>
        </authorList>
    </citation>
    <scope>NUCLEOTIDE SEQUENCE</scope>
    <source>
        <strain evidence="10">ChiGjej6B6-1540</strain>
    </source>
</reference>
<evidence type="ECO:0000256" key="1">
    <source>
        <dbReference type="ARBA" id="ARBA00004635"/>
    </source>
</evidence>
<dbReference type="Pfam" id="PF25198">
    <property type="entry name" value="Spore_GerAC_N"/>
    <property type="match status" value="1"/>
</dbReference>
<feature type="domain" description="Spore germination protein N-terminal" evidence="9">
    <location>
        <begin position="28"/>
        <end position="196"/>
    </location>
</feature>
<evidence type="ECO:0000256" key="3">
    <source>
        <dbReference type="ARBA" id="ARBA00022544"/>
    </source>
</evidence>
<evidence type="ECO:0000256" key="6">
    <source>
        <dbReference type="ARBA" id="ARBA00023139"/>
    </source>
</evidence>
<dbReference type="GO" id="GO:0009847">
    <property type="term" value="P:spore germination"/>
    <property type="evidence" value="ECO:0007669"/>
    <property type="project" value="InterPro"/>
</dbReference>
<dbReference type="Proteomes" id="UP000824192">
    <property type="component" value="Unassembled WGS sequence"/>
</dbReference>
<accession>A0A9D1UMV8</accession>
<evidence type="ECO:0000256" key="4">
    <source>
        <dbReference type="ARBA" id="ARBA00022729"/>
    </source>
</evidence>
<keyword evidence="6" id="KW-0564">Palmitate</keyword>
<dbReference type="Pfam" id="PF05504">
    <property type="entry name" value="Spore_GerAC"/>
    <property type="match status" value="1"/>
</dbReference>